<evidence type="ECO:0000256" key="2">
    <source>
        <dbReference type="ARBA" id="ARBA00009477"/>
    </source>
</evidence>
<keyword evidence="3" id="KW-0813">Transport</keyword>
<keyword evidence="6 8" id="KW-0472">Membrane</keyword>
<dbReference type="AlphaFoldDB" id="A0A8E6QVC2"/>
<protein>
    <submittedName>
        <fullName evidence="9">HlyD family secretion protein</fullName>
    </submittedName>
</protein>
<comment type="similarity">
    <text evidence="2">Belongs to the membrane fusion protein (MFP) (TC 8.A.1) family.</text>
</comment>
<keyword evidence="4 8" id="KW-0812">Transmembrane</keyword>
<evidence type="ECO:0000256" key="8">
    <source>
        <dbReference type="SAM" id="Phobius"/>
    </source>
</evidence>
<dbReference type="GO" id="GO:0055085">
    <property type="term" value="P:transmembrane transport"/>
    <property type="evidence" value="ECO:0007669"/>
    <property type="project" value="InterPro"/>
</dbReference>
<dbReference type="PANTHER" id="PTHR30386">
    <property type="entry name" value="MEMBRANE FUSION SUBUNIT OF EMRAB-TOLC MULTIDRUG EFFLUX PUMP"/>
    <property type="match status" value="1"/>
</dbReference>
<evidence type="ECO:0000256" key="6">
    <source>
        <dbReference type="ARBA" id="ARBA00023136"/>
    </source>
</evidence>
<dbReference type="InterPro" id="IPR050739">
    <property type="entry name" value="MFP"/>
</dbReference>
<comment type="subcellular location">
    <subcellularLocation>
        <location evidence="1">Membrane</location>
        <topology evidence="1">Single-pass membrane protein</topology>
    </subcellularLocation>
</comment>
<geneLocation type="plasmid" evidence="9">
    <name>pCFSAN029871_2</name>
</geneLocation>
<dbReference type="PANTHER" id="PTHR30386:SF28">
    <property type="entry name" value="EXPORTED PROTEIN"/>
    <property type="match status" value="1"/>
</dbReference>
<proteinExistence type="inferred from homology"/>
<evidence type="ECO:0000256" key="3">
    <source>
        <dbReference type="ARBA" id="ARBA00022448"/>
    </source>
</evidence>
<keyword evidence="7" id="KW-0175">Coiled coil</keyword>
<feature type="transmembrane region" description="Helical" evidence="8">
    <location>
        <begin position="20"/>
        <end position="46"/>
    </location>
</feature>
<evidence type="ECO:0000256" key="1">
    <source>
        <dbReference type="ARBA" id="ARBA00004167"/>
    </source>
</evidence>
<gene>
    <name evidence="9" type="ORF">XS00_24635</name>
</gene>
<dbReference type="GO" id="GO:0009306">
    <property type="term" value="P:protein secretion"/>
    <property type="evidence" value="ECO:0007669"/>
    <property type="project" value="InterPro"/>
</dbReference>
<feature type="coiled-coil region" evidence="7">
    <location>
        <begin position="112"/>
        <end position="150"/>
    </location>
</feature>
<dbReference type="PROSITE" id="PS00543">
    <property type="entry name" value="HLYD_FAMILY"/>
    <property type="match status" value="1"/>
</dbReference>
<organism evidence="9">
    <name type="scientific">Salmonella enterica</name>
    <name type="common">Salmonella choleraesuis</name>
    <dbReference type="NCBI Taxonomy" id="28901"/>
    <lineage>
        <taxon>Bacteria</taxon>
        <taxon>Pseudomonadati</taxon>
        <taxon>Pseudomonadota</taxon>
        <taxon>Gammaproteobacteria</taxon>
        <taxon>Enterobacterales</taxon>
        <taxon>Enterobacteriaceae</taxon>
        <taxon>Salmonella</taxon>
    </lineage>
</organism>
<keyword evidence="9" id="KW-0614">Plasmid</keyword>
<evidence type="ECO:0000256" key="5">
    <source>
        <dbReference type="ARBA" id="ARBA00022989"/>
    </source>
</evidence>
<name>A0A8E6QVC2_SALER</name>
<evidence type="ECO:0000256" key="7">
    <source>
        <dbReference type="SAM" id="Coils"/>
    </source>
</evidence>
<reference evidence="9" key="1">
    <citation type="submission" date="2018-07" db="EMBL/GenBank/DDBJ databases">
        <authorList>
            <consortium name="GenomeTrakr network: Whole genome sequencing for foodborne pathogen traceback"/>
        </authorList>
    </citation>
    <scope>NUCLEOTIDE SEQUENCE</scope>
    <source>
        <plasmid evidence="9">pCFSAN029871_2</plasmid>
    </source>
</reference>
<dbReference type="EMBL" id="CP074638">
    <property type="protein sequence ID" value="QVS21761.1"/>
    <property type="molecule type" value="Genomic_DNA"/>
</dbReference>
<keyword evidence="5 8" id="KW-1133">Transmembrane helix</keyword>
<evidence type="ECO:0000313" key="9">
    <source>
        <dbReference type="EMBL" id="QVS21761.1"/>
    </source>
</evidence>
<accession>A0A8E6QVC2</accession>
<reference evidence="9" key="2">
    <citation type="submission" date="2021-05" db="EMBL/GenBank/DDBJ databases">
        <title>Whole genome PacBio Sequel sequence of Salmonella enterica subsp. enterica.</title>
        <authorList>
            <person name="Hoffmann M."/>
            <person name="Balkey M."/>
            <person name="Luo Y."/>
        </authorList>
    </citation>
    <scope>NUCLEOTIDE SEQUENCE</scope>
    <source>
        <plasmid evidence="9">pCFSAN029871_2</plasmid>
    </source>
</reference>
<dbReference type="InterPro" id="IPR006144">
    <property type="entry name" value="Secretion_HlyD_CS"/>
</dbReference>
<evidence type="ECO:0000256" key="4">
    <source>
        <dbReference type="ARBA" id="ARBA00022692"/>
    </source>
</evidence>
<sequence>MFRQELLENRKMLWRGRALLLPGIPPLLVISVCIIFLTVFITFVIMGSYTRRVNVSGEITTWPRPVNIYSSVQGFIVKQFVTEGQEIRKGEPVYQIDVSRSTSSGVVSDNQRKDIENQIVRIANIISRLEDSKKATLQTLEKQKMQYQEAFERSTAIVRRAEEGIIIMKNNMNNYRTYQKKGLINKDQLTNQTALYYQQQNNLLSLSGQNEQNALQITSLESQIKIQAADFDNRIYQMELQRYELQKELINTDVNGEVIIRALSDGKIDSLSVTVGQMVSAGDSLLQIIPDKIKDHYLVFWAPNDAVPYINPGDRVNIRYEAFPAEKFGQFAATVLLVSKTPASSQEMLTYQGAPKNNQNTSVPYYKIVVRPDLQEIRYDGKFLPIENGMKAQGTLFLEKRKIYQWMLSPFYDMKHSATGPVNGK</sequence>
<dbReference type="GO" id="GO:0016020">
    <property type="term" value="C:membrane"/>
    <property type="evidence" value="ECO:0007669"/>
    <property type="project" value="UniProtKB-SubCell"/>
</dbReference>